<name>A0A2S9IYM6_9HYPH</name>
<accession>A0A2S9IYM6</accession>
<evidence type="ECO:0000313" key="2">
    <source>
        <dbReference type="Proteomes" id="UP000239434"/>
    </source>
</evidence>
<keyword evidence="2" id="KW-1185">Reference proteome</keyword>
<dbReference type="AlphaFoldDB" id="A0A2S9IYM6"/>
<comment type="caution">
    <text evidence="1">The sequence shown here is derived from an EMBL/GenBank/DDBJ whole genome shotgun (WGS) entry which is preliminary data.</text>
</comment>
<dbReference type="Proteomes" id="UP000239434">
    <property type="component" value="Unassembled WGS sequence"/>
</dbReference>
<proteinExistence type="predicted"/>
<gene>
    <name evidence="1" type="ORF">C5748_00185</name>
</gene>
<reference evidence="1 2" key="1">
    <citation type="submission" date="2018-02" db="EMBL/GenBank/DDBJ databases">
        <title>The draft genome of Phyllobacterium sp. 1N-3.</title>
        <authorList>
            <person name="Liu L."/>
            <person name="Li L."/>
            <person name="Zhang X."/>
            <person name="Wang T."/>
            <person name="Liang L."/>
        </authorList>
    </citation>
    <scope>NUCLEOTIDE SEQUENCE [LARGE SCALE GENOMIC DNA]</scope>
    <source>
        <strain evidence="1 2">1N-3</strain>
    </source>
</reference>
<dbReference type="EMBL" id="PVBR01000001">
    <property type="protein sequence ID" value="PRD45634.1"/>
    <property type="molecule type" value="Genomic_DNA"/>
</dbReference>
<dbReference type="RefSeq" id="WP_105739934.1">
    <property type="nucleotide sequence ID" value="NZ_PVBR01000001.1"/>
</dbReference>
<protein>
    <submittedName>
        <fullName evidence="1">Uncharacterized protein</fullName>
    </submittedName>
</protein>
<evidence type="ECO:0000313" key="1">
    <source>
        <dbReference type="EMBL" id="PRD45634.1"/>
    </source>
</evidence>
<sequence>MAQINGHVCVPQGATAKQNRIGECNDPAHIPSRSSSFTTRKPDLISFTSAWVEGGFVTLEAIFCFSL</sequence>
<organism evidence="1 2">
    <name type="scientific">Phyllobacterium phragmitis</name>
    <dbReference type="NCBI Taxonomy" id="2670329"/>
    <lineage>
        <taxon>Bacteria</taxon>
        <taxon>Pseudomonadati</taxon>
        <taxon>Pseudomonadota</taxon>
        <taxon>Alphaproteobacteria</taxon>
        <taxon>Hyphomicrobiales</taxon>
        <taxon>Phyllobacteriaceae</taxon>
        <taxon>Phyllobacterium</taxon>
    </lineage>
</organism>